<dbReference type="CDD" id="cd15856">
    <property type="entry name" value="SNARE_SNAP29C"/>
    <property type="match status" value="1"/>
</dbReference>
<dbReference type="GO" id="GO:0060170">
    <property type="term" value="C:ciliary membrane"/>
    <property type="evidence" value="ECO:0007669"/>
    <property type="project" value="UniProtKB-SubCell"/>
</dbReference>
<evidence type="ECO:0000256" key="8">
    <source>
        <dbReference type="ARBA" id="ARBA00041113"/>
    </source>
</evidence>
<dbReference type="GO" id="GO:0098793">
    <property type="term" value="C:presynapse"/>
    <property type="evidence" value="ECO:0007669"/>
    <property type="project" value="GOC"/>
</dbReference>
<evidence type="ECO:0000256" key="12">
    <source>
        <dbReference type="SAM" id="Coils"/>
    </source>
</evidence>
<dbReference type="AlphaFoldDB" id="A0A556V9F6"/>
<dbReference type="PANTHER" id="PTHR19305">
    <property type="entry name" value="SYNAPTOSOMAL ASSOCIATED PROTEIN"/>
    <property type="match status" value="1"/>
</dbReference>
<dbReference type="CDD" id="cd15887">
    <property type="entry name" value="SNARE_SNAP29N"/>
    <property type="match status" value="1"/>
</dbReference>
<evidence type="ECO:0000256" key="5">
    <source>
        <dbReference type="ARBA" id="ARBA00037064"/>
    </source>
</evidence>
<comment type="subunit">
    <text evidence="11">Forms a SNARE complex, composed of VAMP8, SNAP29 and STX17, involved in fusion of autophagosome with lysosome. Interacts with multiple syntaxins including STX6. Interacts with EIPR1. Interacts with STX17; this interaction is increased in the absence of TMEM39A.</text>
</comment>
<dbReference type="GO" id="GO:0019905">
    <property type="term" value="F:syntaxin binding"/>
    <property type="evidence" value="ECO:0007669"/>
    <property type="project" value="TreeGrafter"/>
</dbReference>
<dbReference type="PROSITE" id="PS50192">
    <property type="entry name" value="T_SNARE"/>
    <property type="match status" value="1"/>
</dbReference>
<dbReference type="Proteomes" id="UP000319801">
    <property type="component" value="Unassembled WGS sequence"/>
</dbReference>
<dbReference type="GO" id="GO:0005484">
    <property type="term" value="F:SNAP receptor activity"/>
    <property type="evidence" value="ECO:0007669"/>
    <property type="project" value="TreeGrafter"/>
</dbReference>
<gene>
    <name evidence="14" type="ORF">Baya_14480</name>
</gene>
<evidence type="ECO:0000313" key="15">
    <source>
        <dbReference type="Proteomes" id="UP000319801"/>
    </source>
</evidence>
<dbReference type="SUPFAM" id="SSF58038">
    <property type="entry name" value="SNARE fusion complex"/>
    <property type="match status" value="2"/>
</dbReference>
<dbReference type="GO" id="GO:0016082">
    <property type="term" value="P:synaptic vesicle priming"/>
    <property type="evidence" value="ECO:0007669"/>
    <property type="project" value="TreeGrafter"/>
</dbReference>
<evidence type="ECO:0000256" key="3">
    <source>
        <dbReference type="ARBA" id="ARBA00022927"/>
    </source>
</evidence>
<dbReference type="GO" id="GO:0000421">
    <property type="term" value="C:autophagosome membrane"/>
    <property type="evidence" value="ECO:0007669"/>
    <property type="project" value="UniProtKB-SubCell"/>
</dbReference>
<name>A0A556V9F6_BAGYA</name>
<comment type="similarity">
    <text evidence="1">Belongs to the SNAP-25 family.</text>
</comment>
<keyword evidence="4 12" id="KW-0175">Coiled coil</keyword>
<comment type="caution">
    <text evidence="14">The sequence shown here is derived from an EMBL/GenBank/DDBJ whole genome shotgun (WGS) entry which is preliminary data.</text>
</comment>
<evidence type="ECO:0000259" key="13">
    <source>
        <dbReference type="PROSITE" id="PS50192"/>
    </source>
</evidence>
<evidence type="ECO:0000256" key="4">
    <source>
        <dbReference type="ARBA" id="ARBA00023054"/>
    </source>
</evidence>
<dbReference type="PANTHER" id="PTHR19305:SF9">
    <property type="entry name" value="SYNAPTOSOMAL-ASSOCIATED PROTEIN 29"/>
    <property type="match status" value="1"/>
</dbReference>
<dbReference type="OrthoDB" id="18679at2759"/>
<dbReference type="SMART" id="SM00397">
    <property type="entry name" value="t_SNARE"/>
    <property type="match status" value="2"/>
</dbReference>
<dbReference type="GO" id="GO:0031629">
    <property type="term" value="P:synaptic vesicle fusion to presynaptic active zone membrane"/>
    <property type="evidence" value="ECO:0007669"/>
    <property type="project" value="TreeGrafter"/>
</dbReference>
<keyword evidence="3" id="KW-0653">Protein transport</keyword>
<feature type="coiled-coil region" evidence="12">
    <location>
        <begin position="223"/>
        <end position="250"/>
    </location>
</feature>
<feature type="domain" description="T-SNARE coiled-coil homology" evidence="13">
    <location>
        <begin position="198"/>
        <end position="254"/>
    </location>
</feature>
<evidence type="ECO:0000256" key="6">
    <source>
        <dbReference type="ARBA" id="ARBA00037808"/>
    </source>
</evidence>
<organism evidence="14 15">
    <name type="scientific">Bagarius yarrelli</name>
    <name type="common">Goonch</name>
    <name type="synonym">Bagrus yarrelli</name>
    <dbReference type="NCBI Taxonomy" id="175774"/>
    <lineage>
        <taxon>Eukaryota</taxon>
        <taxon>Metazoa</taxon>
        <taxon>Chordata</taxon>
        <taxon>Craniata</taxon>
        <taxon>Vertebrata</taxon>
        <taxon>Euteleostomi</taxon>
        <taxon>Actinopterygii</taxon>
        <taxon>Neopterygii</taxon>
        <taxon>Teleostei</taxon>
        <taxon>Ostariophysi</taxon>
        <taxon>Siluriformes</taxon>
        <taxon>Sisoridae</taxon>
        <taxon>Sisorinae</taxon>
        <taxon>Bagarius</taxon>
    </lineage>
</organism>
<dbReference type="GO" id="GO:0031201">
    <property type="term" value="C:SNARE complex"/>
    <property type="evidence" value="ECO:0007669"/>
    <property type="project" value="TreeGrafter"/>
</dbReference>
<evidence type="ECO:0000256" key="2">
    <source>
        <dbReference type="ARBA" id="ARBA00022448"/>
    </source>
</evidence>
<dbReference type="EMBL" id="VCAZ01000167">
    <property type="protein sequence ID" value="TTB27302.1"/>
    <property type="molecule type" value="Genomic_DNA"/>
</dbReference>
<dbReference type="FunFam" id="1.20.5.110:FF:000041">
    <property type="entry name" value="Synaptosomal-associated protein 29"/>
    <property type="match status" value="1"/>
</dbReference>
<comment type="function">
    <text evidence="5">SNAREs, soluble N-ethylmaleimide-sensitive factor-attachment protein receptors, are essential proteins for fusion of cellular membranes. SNAREs localized on opposing membranes assemble to form a trans-SNARE complex, an extended, parallel four alpha-helical bundle that drives membrane fusion. SNAP29 is a SNARE involved in autophagy through the direct control of autophagosome membrane fusion with the lysososome membrane. Also plays a role in ciliogenesis by regulating membrane fusions.</text>
</comment>
<reference evidence="14 15" key="1">
    <citation type="journal article" date="2019" name="Genome Biol. Evol.">
        <title>Whole-Genome Sequencing of the Giant Devil Catfish, Bagarius yarrelli.</title>
        <authorList>
            <person name="Jiang W."/>
            <person name="Lv Y."/>
            <person name="Cheng L."/>
            <person name="Yang K."/>
            <person name="Chao B."/>
            <person name="Wang X."/>
            <person name="Li Y."/>
            <person name="Pan X."/>
            <person name="You X."/>
            <person name="Zhang Y."/>
            <person name="Yang J."/>
            <person name="Li J."/>
            <person name="Zhang X."/>
            <person name="Liu S."/>
            <person name="Sun C."/>
            <person name="Yang J."/>
            <person name="Shi Q."/>
        </authorList>
    </citation>
    <scope>NUCLEOTIDE SEQUENCE [LARGE SCALE GENOMIC DNA]</scope>
    <source>
        <strain evidence="14">JWS20170419001</strain>
        <tissue evidence="14">Muscle</tissue>
    </source>
</reference>
<accession>A0A556V9F6</accession>
<protein>
    <recommendedName>
        <fullName evidence="8">Synaptosomal-associated protein 29</fullName>
    </recommendedName>
    <alternativeName>
        <fullName evidence="9">Soluble 29 kDa NSF attachment protein</fullName>
    </alternativeName>
    <alternativeName>
        <fullName evidence="10">Vesicle-membrane fusion protein SNAP-29</fullName>
    </alternativeName>
</protein>
<evidence type="ECO:0000256" key="10">
    <source>
        <dbReference type="ARBA" id="ARBA00043032"/>
    </source>
</evidence>
<evidence type="ECO:0000256" key="11">
    <source>
        <dbReference type="ARBA" id="ARBA00046522"/>
    </source>
</evidence>
<dbReference type="InterPro" id="IPR000727">
    <property type="entry name" value="T_SNARE_dom"/>
</dbReference>
<dbReference type="Gene3D" id="1.20.5.110">
    <property type="match status" value="2"/>
</dbReference>
<keyword evidence="15" id="KW-1185">Reference proteome</keyword>
<proteinExistence type="inferred from homology"/>
<evidence type="ECO:0000256" key="9">
    <source>
        <dbReference type="ARBA" id="ARBA00042308"/>
    </source>
</evidence>
<comment type="subcellular location">
    <subcellularLocation>
        <location evidence="6">Cell projection</location>
        <location evidence="6">Cilium membrane</location>
        <topology evidence="6">Peripheral membrane protein</topology>
    </subcellularLocation>
    <subcellularLocation>
        <location evidence="7">Cytoplasmic vesicle</location>
        <location evidence="7">Autophagosome membrane</location>
        <topology evidence="7">Peripheral membrane protein</topology>
    </subcellularLocation>
</comment>
<keyword evidence="2" id="KW-0813">Transport</keyword>
<sequence>MAAGIKMAAVIQQPMRCLGFHIPCLRVKMYPNNHNPFADDDEEQDTPAATGLNFTDCDKEENTINPAIRRQRQLEQEVMRSAQSAMDSSSRSLGLIYESEKMGTETAEELIRQGGVLKRTERLVDNMAQDIKTSQKHINTIKSFWGGFVNYFKGNSEVNPPQKEQPPVYEASNRLQNALAESKEHAGKYEASHPNVRKLDTSDEMSEGLSRLKSLGMGLQAEIDDQDVSVDSLLNKMDSMENKISSTNRQLKNLK</sequence>
<evidence type="ECO:0000256" key="1">
    <source>
        <dbReference type="ARBA" id="ARBA00009480"/>
    </source>
</evidence>
<dbReference type="GO" id="GO:0015031">
    <property type="term" value="P:protein transport"/>
    <property type="evidence" value="ECO:0007669"/>
    <property type="project" value="UniProtKB-KW"/>
</dbReference>
<evidence type="ECO:0000256" key="7">
    <source>
        <dbReference type="ARBA" id="ARBA00037854"/>
    </source>
</evidence>
<evidence type="ECO:0000313" key="14">
    <source>
        <dbReference type="EMBL" id="TTB27302.1"/>
    </source>
</evidence>